<feature type="signal peptide" evidence="1">
    <location>
        <begin position="1"/>
        <end position="18"/>
    </location>
</feature>
<gene>
    <name evidence="2" type="ORF">I79_003814</name>
</gene>
<dbReference type="InParanoid" id="G3H0Z5"/>
<dbReference type="EMBL" id="JH000098">
    <property type="protein sequence ID" value="EGV97254.1"/>
    <property type="molecule type" value="Genomic_DNA"/>
</dbReference>
<keyword evidence="1" id="KW-0732">Signal</keyword>
<dbReference type="AlphaFoldDB" id="G3H0Z5"/>
<evidence type="ECO:0008006" key="4">
    <source>
        <dbReference type="Google" id="ProtNLM"/>
    </source>
</evidence>
<evidence type="ECO:0000313" key="2">
    <source>
        <dbReference type="EMBL" id="EGV97254.1"/>
    </source>
</evidence>
<proteinExistence type="predicted"/>
<evidence type="ECO:0000313" key="3">
    <source>
        <dbReference type="Proteomes" id="UP000001075"/>
    </source>
</evidence>
<protein>
    <recommendedName>
        <fullName evidence="4">Secreted protein</fullName>
    </recommendedName>
</protein>
<accession>G3H0Z5</accession>
<evidence type="ECO:0000256" key="1">
    <source>
        <dbReference type="SAM" id="SignalP"/>
    </source>
</evidence>
<sequence>MVLFLRIIHFLVCFLSDSEKPEEFCEARRKHGKDTGNKTTGNCYTRAKELGLQGQLLARATGAALLG</sequence>
<dbReference type="Proteomes" id="UP000001075">
    <property type="component" value="Unassembled WGS sequence"/>
</dbReference>
<name>G3H0Z5_CRIGR</name>
<organism evidence="2 3">
    <name type="scientific">Cricetulus griseus</name>
    <name type="common">Chinese hamster</name>
    <name type="synonym">Cricetulus barabensis griseus</name>
    <dbReference type="NCBI Taxonomy" id="10029"/>
    <lineage>
        <taxon>Eukaryota</taxon>
        <taxon>Metazoa</taxon>
        <taxon>Chordata</taxon>
        <taxon>Craniata</taxon>
        <taxon>Vertebrata</taxon>
        <taxon>Euteleostomi</taxon>
        <taxon>Mammalia</taxon>
        <taxon>Eutheria</taxon>
        <taxon>Euarchontoglires</taxon>
        <taxon>Glires</taxon>
        <taxon>Rodentia</taxon>
        <taxon>Myomorpha</taxon>
        <taxon>Muroidea</taxon>
        <taxon>Cricetidae</taxon>
        <taxon>Cricetinae</taxon>
        <taxon>Cricetulus</taxon>
    </lineage>
</organism>
<reference evidence="3" key="1">
    <citation type="journal article" date="2011" name="Nat. Biotechnol.">
        <title>The genomic sequence of the Chinese hamster ovary (CHO)-K1 cell line.</title>
        <authorList>
            <person name="Xu X."/>
            <person name="Nagarajan H."/>
            <person name="Lewis N.E."/>
            <person name="Pan S."/>
            <person name="Cai Z."/>
            <person name="Liu X."/>
            <person name="Chen W."/>
            <person name="Xie M."/>
            <person name="Wang W."/>
            <person name="Hammond S."/>
            <person name="Andersen M.R."/>
            <person name="Neff N."/>
            <person name="Passarelli B."/>
            <person name="Koh W."/>
            <person name="Fan H.C."/>
            <person name="Wang J."/>
            <person name="Gui Y."/>
            <person name="Lee K.H."/>
            <person name="Betenbaugh M.J."/>
            <person name="Quake S.R."/>
            <person name="Famili I."/>
            <person name="Palsson B.O."/>
            <person name="Wang J."/>
        </authorList>
    </citation>
    <scope>NUCLEOTIDE SEQUENCE [LARGE SCALE GENOMIC DNA]</scope>
    <source>
        <strain evidence="3">CHO K1 cell line</strain>
    </source>
</reference>
<feature type="chain" id="PRO_5003443777" description="Secreted protein" evidence="1">
    <location>
        <begin position="19"/>
        <end position="67"/>
    </location>
</feature>